<dbReference type="Proteomes" id="UP001152321">
    <property type="component" value="Unassembled WGS sequence"/>
</dbReference>
<keyword evidence="1" id="KW-0732">Signal</keyword>
<name>A0ABT6DIR5_9BACT</name>
<organism evidence="2 3">
    <name type="scientific">Bdellovibrio svalbardensis</name>
    <dbReference type="NCBI Taxonomy" id="2972972"/>
    <lineage>
        <taxon>Bacteria</taxon>
        <taxon>Pseudomonadati</taxon>
        <taxon>Bdellovibrionota</taxon>
        <taxon>Bdellovibrionia</taxon>
        <taxon>Bdellovibrionales</taxon>
        <taxon>Pseudobdellovibrionaceae</taxon>
        <taxon>Bdellovibrio</taxon>
    </lineage>
</organism>
<protein>
    <submittedName>
        <fullName evidence="2">Uncharacterized protein</fullName>
    </submittedName>
</protein>
<feature type="chain" id="PRO_5045840799" evidence="1">
    <location>
        <begin position="24"/>
        <end position="259"/>
    </location>
</feature>
<dbReference type="RefSeq" id="WP_277578224.1">
    <property type="nucleotide sequence ID" value="NZ_JANRMI010000003.1"/>
</dbReference>
<gene>
    <name evidence="2" type="ORF">NWE73_10250</name>
</gene>
<evidence type="ECO:0000313" key="3">
    <source>
        <dbReference type="Proteomes" id="UP001152321"/>
    </source>
</evidence>
<accession>A0ABT6DIR5</accession>
<feature type="signal peptide" evidence="1">
    <location>
        <begin position="1"/>
        <end position="23"/>
    </location>
</feature>
<proteinExistence type="predicted"/>
<sequence>MKSVLAPLMSFLLLCLLSVSSHAQSAEGYWLARDYMADDGGYAGLFRSWIVISPTHVDRLISLGAHYYKVKYEIQKKDGNAWQLLNLETQQPETFSTQFVGENQEICLGERDCLVYSRVSALPDFYLPPGQVPAVTLQAEWCVDSDCAWAGYSDYQIEQLFNLSTDFSVSSARFSAPEELEQRQGVRMFVDSFSYRLENRPDILESFSTVLNFTGKAVGEKELALGQTPVQRLHEGSFASLQVPYQGKILSVRFVLKKK</sequence>
<evidence type="ECO:0000256" key="1">
    <source>
        <dbReference type="SAM" id="SignalP"/>
    </source>
</evidence>
<reference evidence="2" key="1">
    <citation type="submission" date="2022-08" db="EMBL/GenBank/DDBJ databases">
        <title>Novel Bdellovibrio Species Isolated from Svalbard: Designation Bdellovibrio svalbardensis.</title>
        <authorList>
            <person name="Mitchell R.J."/>
            <person name="Choi S.Y."/>
        </authorList>
    </citation>
    <scope>NUCLEOTIDE SEQUENCE</scope>
    <source>
        <strain evidence="2">PAP01</strain>
    </source>
</reference>
<evidence type="ECO:0000313" key="2">
    <source>
        <dbReference type="EMBL" id="MDG0816746.1"/>
    </source>
</evidence>
<dbReference type="EMBL" id="JANRMI010000003">
    <property type="protein sequence ID" value="MDG0816746.1"/>
    <property type="molecule type" value="Genomic_DNA"/>
</dbReference>
<comment type="caution">
    <text evidence="2">The sequence shown here is derived from an EMBL/GenBank/DDBJ whole genome shotgun (WGS) entry which is preliminary data.</text>
</comment>
<keyword evidence="3" id="KW-1185">Reference proteome</keyword>